<evidence type="ECO:0000256" key="7">
    <source>
        <dbReference type="SAM" id="Phobius"/>
    </source>
</evidence>
<dbReference type="Gene3D" id="3.20.100.30">
    <property type="entry name" value="VTC, catalytic tunnel domain"/>
    <property type="match status" value="1"/>
</dbReference>
<keyword evidence="10" id="KW-1185">Reference proteome</keyword>
<proteinExistence type="predicted"/>
<keyword evidence="4 7" id="KW-1133">Transmembrane helix</keyword>
<dbReference type="GeneID" id="85309662"/>
<evidence type="ECO:0000313" key="9">
    <source>
        <dbReference type="EMBL" id="KAK1772535.1"/>
    </source>
</evidence>
<evidence type="ECO:0000256" key="3">
    <source>
        <dbReference type="ARBA" id="ARBA00022692"/>
    </source>
</evidence>
<evidence type="ECO:0000256" key="6">
    <source>
        <dbReference type="SAM" id="MobiDB-lite"/>
    </source>
</evidence>
<feature type="compositionally biased region" description="Basic and acidic residues" evidence="6">
    <location>
        <begin position="597"/>
        <end position="607"/>
    </location>
</feature>
<dbReference type="GO" id="GO:0000329">
    <property type="term" value="C:fungal-type vacuole membrane"/>
    <property type="evidence" value="ECO:0007669"/>
    <property type="project" value="TreeGrafter"/>
</dbReference>
<dbReference type="PROSITE" id="PS51382">
    <property type="entry name" value="SPX"/>
    <property type="match status" value="1"/>
</dbReference>
<feature type="domain" description="SPX" evidence="8">
    <location>
        <begin position="1"/>
        <end position="152"/>
    </location>
</feature>
<comment type="caution">
    <text evidence="9">The sequence shown here is derived from an EMBL/GenBank/DDBJ whole genome shotgun (WGS) entry which is preliminary data.</text>
</comment>
<name>A0AAJ0C9A4_9PEZI</name>
<feature type="region of interest" description="Disordered" evidence="6">
    <location>
        <begin position="562"/>
        <end position="614"/>
    </location>
</feature>
<dbReference type="RefSeq" id="XP_060288748.1">
    <property type="nucleotide sequence ID" value="XM_060426475.1"/>
</dbReference>
<gene>
    <name evidence="9" type="ORF">QBC33DRAFT_521562</name>
</gene>
<evidence type="ECO:0000256" key="1">
    <source>
        <dbReference type="ARBA" id="ARBA00004128"/>
    </source>
</evidence>
<dbReference type="Proteomes" id="UP001244011">
    <property type="component" value="Unassembled WGS sequence"/>
</dbReference>
<protein>
    <submittedName>
        <fullName evidence="9">VTC domain-containing protein</fullName>
    </submittedName>
</protein>
<dbReference type="Pfam" id="PF02656">
    <property type="entry name" value="DUF202"/>
    <property type="match status" value="1"/>
</dbReference>
<dbReference type="EMBL" id="MU838997">
    <property type="protein sequence ID" value="KAK1772535.1"/>
    <property type="molecule type" value="Genomic_DNA"/>
</dbReference>
<sequence>MRFGQTLVESVYPPWKDKYIDYGKLKGMLREGKFQDDDVPWTEDDENRFCDEVFNTQLEKVCRFQEETVGRLRERADAVFEALKNLTPAGDKTEADVPPADQLKALEAELDDITNTVKELKKYSNINYTGFLKIVKKHDRKRGERYKIRPMMQVNLSKRPFNSEQGYSPLLNRLSLMYFAVRQQLEEDGAGDGHIAELYPDSATATHNGEKYMAYKFWVHLDNLIEVKTLILRRLPALVYSQQSSKELDGSEDPALTSIYFDNSKFDLYSKKVDRQAHAAASSLRLRWYGPLSQKPEIFLEQKILNENGSSEERKITIKEKYVKPFLDGEYKMEKTIQKMERQGQSAEEVESFRATAEALQEFVREHELEPVLRANYARSAFQKPGDDRVRIAIDTDVAFIREDTLDRSRPCRDPKDWHRSDIDSSNMAYPFKNINQSEVSRFPYATLEIKLKEGPNRKRPSWVADLMASHLVHPAPRFSKFLHGVASLFEDYVNILPFWLSDLETDIRKDPQVAFEEEEQRRAQRAENEQVVGSFLGNKVSSFVPTTSSPVAKSYLSERLMSERRATEPQGAAAATPASAIGRSGQPTSSAAAEGRGGEHAGDERPNYGTVSSVIPGGFSLTKYARAKRSRETALPEGVVEPTEWIKNSGPLQIEPKVWLANERTFLKWQHICILLGGLAISLYTAGGRDTLAEAMGIGYILIAVFAGAWAMHMHQARRSMIVQRSGKHFDNVVGPIVIAVALMLALVLNFIFAYRAAFARLGAGDDDWSGNSSFVVEELRFRV</sequence>
<reference evidence="9" key="1">
    <citation type="submission" date="2023-06" db="EMBL/GenBank/DDBJ databases">
        <title>Genome-scale phylogeny and comparative genomics of the fungal order Sordariales.</title>
        <authorList>
            <consortium name="Lawrence Berkeley National Laboratory"/>
            <person name="Hensen N."/>
            <person name="Bonometti L."/>
            <person name="Westerberg I."/>
            <person name="Brannstrom I.O."/>
            <person name="Guillou S."/>
            <person name="Cros-Aarteil S."/>
            <person name="Calhoun S."/>
            <person name="Haridas S."/>
            <person name="Kuo A."/>
            <person name="Mondo S."/>
            <person name="Pangilinan J."/>
            <person name="Riley R."/>
            <person name="Labutti K."/>
            <person name="Andreopoulos B."/>
            <person name="Lipzen A."/>
            <person name="Chen C."/>
            <person name="Yanf M."/>
            <person name="Daum C."/>
            <person name="Ng V."/>
            <person name="Clum A."/>
            <person name="Steindorff A."/>
            <person name="Ohm R."/>
            <person name="Martin F."/>
            <person name="Silar P."/>
            <person name="Natvig D."/>
            <person name="Lalanne C."/>
            <person name="Gautier V."/>
            <person name="Ament-Velasquez S.L."/>
            <person name="Kruys A."/>
            <person name="Hutchinson M.I."/>
            <person name="Powell A.J."/>
            <person name="Barry K."/>
            <person name="Miller A.N."/>
            <person name="Grigoriev I.V."/>
            <person name="Debuchy R."/>
            <person name="Gladieux P."/>
            <person name="Thoren M.H."/>
            <person name="Johannesson H."/>
        </authorList>
    </citation>
    <scope>NUCLEOTIDE SEQUENCE</scope>
    <source>
        <strain evidence="9">8032-3</strain>
    </source>
</reference>
<feature type="transmembrane region" description="Helical" evidence="7">
    <location>
        <begin position="693"/>
        <end position="713"/>
    </location>
</feature>
<dbReference type="GO" id="GO:0006799">
    <property type="term" value="P:polyphosphate biosynthetic process"/>
    <property type="evidence" value="ECO:0007669"/>
    <property type="project" value="UniProtKB-ARBA"/>
</dbReference>
<dbReference type="PANTHER" id="PTHR46140:SF2">
    <property type="entry name" value="VACUOLAR TRANSPORTER CHAPERONE 3 COMPLEX SUBUNIT 3-RELATED"/>
    <property type="match status" value="1"/>
</dbReference>
<dbReference type="PANTHER" id="PTHR46140">
    <property type="entry name" value="VACUOLAR TRANSPORTER CHAPERONE 1-RELATED"/>
    <property type="match status" value="1"/>
</dbReference>
<dbReference type="InterPro" id="IPR018966">
    <property type="entry name" value="VTC_domain"/>
</dbReference>
<dbReference type="Pfam" id="PF09359">
    <property type="entry name" value="VTC"/>
    <property type="match status" value="1"/>
</dbReference>
<dbReference type="InterPro" id="IPR042267">
    <property type="entry name" value="VTC_sf"/>
</dbReference>
<keyword evidence="2" id="KW-0926">Vacuole</keyword>
<evidence type="ECO:0000259" key="8">
    <source>
        <dbReference type="PROSITE" id="PS51382"/>
    </source>
</evidence>
<dbReference type="InterPro" id="IPR051572">
    <property type="entry name" value="VTC_Complex_Subunit"/>
</dbReference>
<feature type="transmembrane region" description="Helical" evidence="7">
    <location>
        <begin position="734"/>
        <end position="756"/>
    </location>
</feature>
<keyword evidence="3 7" id="KW-0812">Transmembrane</keyword>
<evidence type="ECO:0000313" key="10">
    <source>
        <dbReference type="Proteomes" id="UP001244011"/>
    </source>
</evidence>
<dbReference type="InterPro" id="IPR003807">
    <property type="entry name" value="DUF202"/>
</dbReference>
<keyword evidence="5 7" id="KW-0472">Membrane</keyword>
<accession>A0AAJ0C9A4</accession>
<dbReference type="CDD" id="cd14480">
    <property type="entry name" value="SPX_VTC2_like"/>
    <property type="match status" value="1"/>
</dbReference>
<dbReference type="AlphaFoldDB" id="A0AAJ0C9A4"/>
<dbReference type="FunFam" id="3.20.100.30:FF:000002">
    <property type="entry name" value="Vacuolar transporter chaperone"/>
    <property type="match status" value="1"/>
</dbReference>
<evidence type="ECO:0000256" key="4">
    <source>
        <dbReference type="ARBA" id="ARBA00022989"/>
    </source>
</evidence>
<comment type="subcellular location">
    <subcellularLocation>
        <location evidence="1">Vacuole membrane</location>
        <topology evidence="1">Multi-pass membrane protein</topology>
    </subcellularLocation>
</comment>
<dbReference type="InterPro" id="IPR004331">
    <property type="entry name" value="SPX_dom"/>
</dbReference>
<evidence type="ECO:0000256" key="5">
    <source>
        <dbReference type="ARBA" id="ARBA00023136"/>
    </source>
</evidence>
<evidence type="ECO:0000256" key="2">
    <source>
        <dbReference type="ARBA" id="ARBA00022554"/>
    </source>
</evidence>
<feature type="compositionally biased region" description="Low complexity" evidence="6">
    <location>
        <begin position="569"/>
        <end position="585"/>
    </location>
</feature>
<dbReference type="GO" id="GO:0033254">
    <property type="term" value="C:vacuolar transporter chaperone complex"/>
    <property type="evidence" value="ECO:0007669"/>
    <property type="project" value="TreeGrafter"/>
</dbReference>
<organism evidence="9 10">
    <name type="scientific">Phialemonium atrogriseum</name>
    <dbReference type="NCBI Taxonomy" id="1093897"/>
    <lineage>
        <taxon>Eukaryota</taxon>
        <taxon>Fungi</taxon>
        <taxon>Dikarya</taxon>
        <taxon>Ascomycota</taxon>
        <taxon>Pezizomycotina</taxon>
        <taxon>Sordariomycetes</taxon>
        <taxon>Sordariomycetidae</taxon>
        <taxon>Cephalothecales</taxon>
        <taxon>Cephalothecaceae</taxon>
        <taxon>Phialemonium</taxon>
    </lineage>
</organism>